<dbReference type="Gene3D" id="1.20.1740.10">
    <property type="entry name" value="Amino acid/polyamine transporter I"/>
    <property type="match status" value="1"/>
</dbReference>
<dbReference type="Pfam" id="PF01490">
    <property type="entry name" value="Aa_trans"/>
    <property type="match status" value="1"/>
</dbReference>
<dbReference type="FunFam" id="1.20.1740.10:FF:000039">
    <property type="entry name" value="Neutral amino acid transporter (Eurofung)"/>
    <property type="match status" value="1"/>
</dbReference>
<feature type="transmembrane region" description="Helical" evidence="7">
    <location>
        <begin position="83"/>
        <end position="105"/>
    </location>
</feature>
<feature type="transmembrane region" description="Helical" evidence="7">
    <location>
        <begin position="125"/>
        <end position="143"/>
    </location>
</feature>
<evidence type="ECO:0000256" key="4">
    <source>
        <dbReference type="ARBA" id="ARBA00022989"/>
    </source>
</evidence>
<feature type="region of interest" description="Disordered" evidence="6">
    <location>
        <begin position="1"/>
        <end position="20"/>
    </location>
</feature>
<evidence type="ECO:0000256" key="3">
    <source>
        <dbReference type="ARBA" id="ARBA00022692"/>
    </source>
</evidence>
<evidence type="ECO:0000256" key="7">
    <source>
        <dbReference type="SAM" id="Phobius"/>
    </source>
</evidence>
<dbReference type="Proteomes" id="UP000076881">
    <property type="component" value="Unassembled WGS sequence"/>
</dbReference>
<feature type="transmembrane region" description="Helical" evidence="7">
    <location>
        <begin position="326"/>
        <end position="345"/>
    </location>
</feature>
<dbReference type="PANTHER" id="PTHR22950">
    <property type="entry name" value="AMINO ACID TRANSPORTER"/>
    <property type="match status" value="1"/>
</dbReference>
<feature type="transmembrane region" description="Helical" evidence="7">
    <location>
        <begin position="399"/>
        <end position="420"/>
    </location>
</feature>
<comment type="caution">
    <text evidence="9">The sequence shown here is derived from an EMBL/GenBank/DDBJ whole genome shotgun (WGS) entry which is preliminary data.</text>
</comment>
<feature type="transmembrane region" description="Helical" evidence="7">
    <location>
        <begin position="283"/>
        <end position="306"/>
    </location>
</feature>
<keyword evidence="10" id="KW-1185">Reference proteome</keyword>
<accession>A0A168FHL6</accession>
<feature type="transmembrane region" description="Helical" evidence="7">
    <location>
        <begin position="155"/>
        <end position="177"/>
    </location>
</feature>
<name>A0A168FHL6_CORDF</name>
<evidence type="ECO:0000256" key="5">
    <source>
        <dbReference type="ARBA" id="ARBA00023136"/>
    </source>
</evidence>
<feature type="transmembrane region" description="Helical" evidence="7">
    <location>
        <begin position="207"/>
        <end position="225"/>
    </location>
</feature>
<dbReference type="AlphaFoldDB" id="A0A168FHL6"/>
<evidence type="ECO:0000259" key="8">
    <source>
        <dbReference type="Pfam" id="PF01490"/>
    </source>
</evidence>
<evidence type="ECO:0000313" key="9">
    <source>
        <dbReference type="EMBL" id="OAA75197.1"/>
    </source>
</evidence>
<evidence type="ECO:0000256" key="1">
    <source>
        <dbReference type="ARBA" id="ARBA00004141"/>
    </source>
</evidence>
<proteinExistence type="inferred from homology"/>
<comment type="similarity">
    <text evidence="2">Belongs to the amino acid/polyamine transporter 2 family.</text>
</comment>
<comment type="subcellular location">
    <subcellularLocation>
        <location evidence="1">Membrane</location>
        <topology evidence="1">Multi-pass membrane protein</topology>
    </subcellularLocation>
</comment>
<dbReference type="GO" id="GO:0016020">
    <property type="term" value="C:membrane"/>
    <property type="evidence" value="ECO:0007669"/>
    <property type="project" value="UniProtKB-SubCell"/>
</dbReference>
<organism evidence="9 10">
    <name type="scientific">Akanthomyces lecanii RCEF 1005</name>
    <dbReference type="NCBI Taxonomy" id="1081108"/>
    <lineage>
        <taxon>Eukaryota</taxon>
        <taxon>Fungi</taxon>
        <taxon>Dikarya</taxon>
        <taxon>Ascomycota</taxon>
        <taxon>Pezizomycotina</taxon>
        <taxon>Sordariomycetes</taxon>
        <taxon>Hypocreomycetidae</taxon>
        <taxon>Hypocreales</taxon>
        <taxon>Cordycipitaceae</taxon>
        <taxon>Akanthomyces</taxon>
        <taxon>Cordyceps confragosa</taxon>
    </lineage>
</organism>
<feature type="domain" description="Amino acid transporter transmembrane" evidence="8">
    <location>
        <begin position="54"/>
        <end position="457"/>
    </location>
</feature>
<reference evidence="9 10" key="1">
    <citation type="journal article" date="2016" name="Genome Biol. Evol.">
        <title>Divergent and convergent evolution of fungal pathogenicity.</title>
        <authorList>
            <person name="Shang Y."/>
            <person name="Xiao G."/>
            <person name="Zheng P."/>
            <person name="Cen K."/>
            <person name="Zhan S."/>
            <person name="Wang C."/>
        </authorList>
    </citation>
    <scope>NUCLEOTIDE SEQUENCE [LARGE SCALE GENOMIC DNA]</scope>
    <source>
        <strain evidence="9 10">RCEF 1005</strain>
    </source>
</reference>
<feature type="transmembrane region" description="Helical" evidence="7">
    <location>
        <begin position="245"/>
        <end position="271"/>
    </location>
</feature>
<feature type="transmembrane region" description="Helical" evidence="7">
    <location>
        <begin position="57"/>
        <end position="76"/>
    </location>
</feature>
<dbReference type="STRING" id="1081108.A0A168FHL6"/>
<dbReference type="PANTHER" id="PTHR22950:SF479">
    <property type="entry name" value="AMINO ACID TRANSPORTER (EUROFUNG)-RELATED"/>
    <property type="match status" value="1"/>
</dbReference>
<keyword evidence="3 7" id="KW-0812">Transmembrane</keyword>
<evidence type="ECO:0000256" key="2">
    <source>
        <dbReference type="ARBA" id="ARBA00008066"/>
    </source>
</evidence>
<dbReference type="EMBL" id="AZHF01000005">
    <property type="protein sequence ID" value="OAA75197.1"/>
    <property type="molecule type" value="Genomic_DNA"/>
</dbReference>
<evidence type="ECO:0000256" key="6">
    <source>
        <dbReference type="SAM" id="MobiDB-lite"/>
    </source>
</evidence>
<feature type="transmembrane region" description="Helical" evidence="7">
    <location>
        <begin position="432"/>
        <end position="457"/>
    </location>
</feature>
<gene>
    <name evidence="9" type="ORF">LEL_07185</name>
</gene>
<feature type="transmembrane region" description="Helical" evidence="7">
    <location>
        <begin position="183"/>
        <end position="200"/>
    </location>
</feature>
<dbReference type="InterPro" id="IPR013057">
    <property type="entry name" value="AA_transpt_TM"/>
</dbReference>
<protein>
    <submittedName>
        <fullName evidence="9">Amino acid transporter, transmembrane</fullName>
    </submittedName>
</protein>
<sequence length="491" mass="52969">MDSHRQDIAPAAAQTDGPALEQKFSKSDVEAAHNSGDNSMVDTSNEGELIDFKTLSWWKGGIVLIAETVSLGILSLPSVVATLGLGPGIALILVMSFLSTYSGLMLGEFQKEYPFVENFGDAVEVIGRSMGSIGLFGFNITFARIFQEVFGWAQAIFQIFVMGAHLLTWTICLNALSDHSACTIVWAVVGLAVFWVLNLPRTLKHTSWMSMASCISITVATLMTVGDVGSNKPVGSTAIEAARTIPFTSAFLAVTNIAVAFSSHSCFFGVIGEFQKPQDWPKALALLQIVDTSLYLVAAIVIYYYIGPGVPSPALSAAGSDTMRKAIWGVAIPTIVIAGVIYGHVAGKYIFGRIFKNSKHLVRRTFVSVVGWSVMTLAMWAFALIIAESIPVFNSLLGILSALFVSWFSYGLPGIFWLWMRKGSWFSTRARTFAFCANVTLVITGTLLCVLGLWASIEAIANEKGTKPWSCANNAPKSFAEMAQEAAQKTA</sequence>
<feature type="transmembrane region" description="Helical" evidence="7">
    <location>
        <begin position="366"/>
        <end position="387"/>
    </location>
</feature>
<keyword evidence="5 7" id="KW-0472">Membrane</keyword>
<dbReference type="GO" id="GO:0015179">
    <property type="term" value="F:L-amino acid transmembrane transporter activity"/>
    <property type="evidence" value="ECO:0007669"/>
    <property type="project" value="TreeGrafter"/>
</dbReference>
<evidence type="ECO:0000313" key="10">
    <source>
        <dbReference type="Proteomes" id="UP000076881"/>
    </source>
</evidence>
<keyword evidence="4 7" id="KW-1133">Transmembrane helix</keyword>
<dbReference type="OrthoDB" id="40134at2759"/>